<reference evidence="6" key="2">
    <citation type="submission" date="2025-09" db="UniProtKB">
        <authorList>
            <consortium name="Ensembl"/>
        </authorList>
    </citation>
    <scope>IDENTIFICATION</scope>
</reference>
<reference evidence="6" key="1">
    <citation type="submission" date="2025-08" db="UniProtKB">
        <authorList>
            <consortium name="Ensembl"/>
        </authorList>
    </citation>
    <scope>IDENTIFICATION</scope>
</reference>
<dbReference type="PANTHER" id="PTHR12406">
    <property type="entry name" value="CALCIUM-INDEPENDENT PHOSPHOLIPASE A2 IPLA2 -RELATED"/>
    <property type="match status" value="1"/>
</dbReference>
<protein>
    <recommendedName>
        <fullName evidence="1">triacylglycerol lipase</fullName>
        <ecNumber evidence="1">3.1.1.3</ecNumber>
    </recommendedName>
</protein>
<dbReference type="AlphaFoldDB" id="A0A3B3TC42"/>
<dbReference type="PROSITE" id="PS51635">
    <property type="entry name" value="PNPLA"/>
    <property type="match status" value="1"/>
</dbReference>
<dbReference type="PANTHER" id="PTHR12406:SF22">
    <property type="entry name" value="1-ACYLGLYCEROL-3-PHOSPHATE O-ACYLTRANSFERASE PNPLA3"/>
    <property type="match status" value="1"/>
</dbReference>
<dbReference type="GO" id="GO:0016020">
    <property type="term" value="C:membrane"/>
    <property type="evidence" value="ECO:0007669"/>
    <property type="project" value="TreeGrafter"/>
</dbReference>
<dbReference type="InterPro" id="IPR016035">
    <property type="entry name" value="Acyl_Trfase/lysoPLipase"/>
</dbReference>
<evidence type="ECO:0000256" key="3">
    <source>
        <dbReference type="ARBA" id="ARBA00023098"/>
    </source>
</evidence>
<keyword evidence="7" id="KW-1185">Reference proteome</keyword>
<feature type="domain" description="PNPLA" evidence="5">
    <location>
        <begin position="10"/>
        <end position="179"/>
    </location>
</feature>
<feature type="short sequence motif" description="GXGXXG" evidence="4">
    <location>
        <begin position="14"/>
        <end position="19"/>
    </location>
</feature>
<dbReference type="SUPFAM" id="SSF52151">
    <property type="entry name" value="FabD/lysophospholipase-like"/>
    <property type="match status" value="1"/>
</dbReference>
<dbReference type="GO" id="GO:0010898">
    <property type="term" value="P:positive regulation of triglyceride catabolic process"/>
    <property type="evidence" value="ECO:0007669"/>
    <property type="project" value="InterPro"/>
</dbReference>
<dbReference type="GeneTree" id="ENSGT00940000155662"/>
<dbReference type="GO" id="GO:0055088">
    <property type="term" value="P:lipid homeostasis"/>
    <property type="evidence" value="ECO:0007669"/>
    <property type="project" value="TreeGrafter"/>
</dbReference>
<dbReference type="FunFam" id="3.40.1090.10:FF:000003">
    <property type="entry name" value="Patatin-like phospholipase domain-containing protein 2"/>
    <property type="match status" value="1"/>
</dbReference>
<dbReference type="GO" id="GO:0019433">
    <property type="term" value="P:triglyceride catabolic process"/>
    <property type="evidence" value="ECO:0007669"/>
    <property type="project" value="TreeGrafter"/>
</dbReference>
<dbReference type="InterPro" id="IPR033903">
    <property type="entry name" value="PNPLA2"/>
</dbReference>
<feature type="short sequence motif" description="GXSXG" evidence="4">
    <location>
        <begin position="45"/>
        <end position="49"/>
    </location>
</feature>
<keyword evidence="3 4" id="KW-0443">Lipid metabolism</keyword>
<evidence type="ECO:0000256" key="1">
    <source>
        <dbReference type="ARBA" id="ARBA00013279"/>
    </source>
</evidence>
<dbReference type="CDD" id="cd07220">
    <property type="entry name" value="Pat_PNPLA2"/>
    <property type="match status" value="1"/>
</dbReference>
<sequence>MLDLEGGWSISFAGCGFLGVYHIGVAGCLLERAPYLVEGATKIYGASAGSLTASVLATRASLERCCEDVLILAREARKRSLGPLHPSFKCSKVIRAGLERDMPADAHRRASGRLCVSLTRVSDGENVLVSQFDTREELIQALLCSCFVPMYCGLIPPSFHGMRYVDGGMSDNLPLYALKNTITVSPFAGESDICPKDSSISFHELRVTNTSIQMNVDNVYRLSRALFPPEPKVLAEMCQSGYKDTLRFLTQNNLLKLDCPSAGLSVKDAQCLAPTCHCFSVAKSGQLHAEGARAWVLRRLRRMRKQHWCGDKQIVDCLPPSLKQGTRPAPLWGDCAFCYDVFGFIDFSCLPSFPRGLHGAARSVRPGGGHAACASGLLHPAALHPPCGIGLLCNPEVSGVDATGARGRELAVWFGQNCVPATVEGKQGLPADVCGRAQIPKPRPVHT</sequence>
<dbReference type="InterPro" id="IPR033562">
    <property type="entry name" value="PLPL"/>
</dbReference>
<dbReference type="GO" id="GO:0004806">
    <property type="term" value="F:triacylglycerol lipase activity"/>
    <property type="evidence" value="ECO:0007669"/>
    <property type="project" value="UniProtKB-EC"/>
</dbReference>
<name>A0A3B3TC42_9TELE</name>
<evidence type="ECO:0000313" key="7">
    <source>
        <dbReference type="Proteomes" id="UP000261540"/>
    </source>
</evidence>
<evidence type="ECO:0000259" key="5">
    <source>
        <dbReference type="PROSITE" id="PS51635"/>
    </source>
</evidence>
<dbReference type="InterPro" id="IPR002641">
    <property type="entry name" value="PNPLA_dom"/>
</dbReference>
<accession>A0A3B3TC42</accession>
<keyword evidence="4" id="KW-0442">Lipid degradation</keyword>
<dbReference type="Proteomes" id="UP000261540">
    <property type="component" value="Unplaced"/>
</dbReference>
<organism evidence="6 7">
    <name type="scientific">Paramormyrops kingsleyae</name>
    <dbReference type="NCBI Taxonomy" id="1676925"/>
    <lineage>
        <taxon>Eukaryota</taxon>
        <taxon>Metazoa</taxon>
        <taxon>Chordata</taxon>
        <taxon>Craniata</taxon>
        <taxon>Vertebrata</taxon>
        <taxon>Euteleostomi</taxon>
        <taxon>Actinopterygii</taxon>
        <taxon>Neopterygii</taxon>
        <taxon>Teleostei</taxon>
        <taxon>Osteoglossocephala</taxon>
        <taxon>Osteoglossomorpha</taxon>
        <taxon>Osteoglossiformes</taxon>
        <taxon>Mormyridae</taxon>
        <taxon>Paramormyrops</taxon>
    </lineage>
</organism>
<evidence type="ECO:0000256" key="4">
    <source>
        <dbReference type="PROSITE-ProRule" id="PRU01161"/>
    </source>
</evidence>
<feature type="short sequence motif" description="DGA/G" evidence="4">
    <location>
        <begin position="166"/>
        <end position="168"/>
    </location>
</feature>
<dbReference type="Gene3D" id="3.40.1090.10">
    <property type="entry name" value="Cytosolic phospholipase A2 catalytic domain"/>
    <property type="match status" value="2"/>
</dbReference>
<dbReference type="EC" id="3.1.1.3" evidence="1"/>
<evidence type="ECO:0000256" key="2">
    <source>
        <dbReference type="ARBA" id="ARBA00022801"/>
    </source>
</evidence>
<proteinExistence type="predicted"/>
<evidence type="ECO:0000313" key="6">
    <source>
        <dbReference type="Ensembl" id="ENSPKIP00000040842.1"/>
    </source>
</evidence>
<dbReference type="GO" id="GO:0005811">
    <property type="term" value="C:lipid droplet"/>
    <property type="evidence" value="ECO:0007669"/>
    <property type="project" value="TreeGrafter"/>
</dbReference>
<feature type="active site" description="Proton acceptor" evidence="4">
    <location>
        <position position="166"/>
    </location>
</feature>
<dbReference type="Ensembl" id="ENSPKIT00000021868.1">
    <property type="protein sequence ID" value="ENSPKIP00000040842.1"/>
    <property type="gene ID" value="ENSPKIG00000017653.1"/>
</dbReference>
<dbReference type="Pfam" id="PF01734">
    <property type="entry name" value="Patatin"/>
    <property type="match status" value="1"/>
</dbReference>
<keyword evidence="2 4" id="KW-0378">Hydrolase</keyword>
<feature type="active site" description="Nucleophile" evidence="4">
    <location>
        <position position="47"/>
    </location>
</feature>
<dbReference type="GO" id="GO:0005737">
    <property type="term" value="C:cytoplasm"/>
    <property type="evidence" value="ECO:0007669"/>
    <property type="project" value="TreeGrafter"/>
</dbReference>